<dbReference type="AlphaFoldDB" id="A0A4Q4J734"/>
<dbReference type="PANTHER" id="PTHR30461:SF2">
    <property type="entry name" value="SERINE RECOMBINASE PINE-RELATED"/>
    <property type="match status" value="1"/>
</dbReference>
<evidence type="ECO:0000259" key="3">
    <source>
        <dbReference type="PROSITE" id="PS51736"/>
    </source>
</evidence>
<dbReference type="InterPro" id="IPR006119">
    <property type="entry name" value="Resolv_N"/>
</dbReference>
<dbReference type="InterPro" id="IPR036162">
    <property type="entry name" value="Resolvase-like_N_sf"/>
</dbReference>
<dbReference type="Proteomes" id="UP000292734">
    <property type="component" value="Unassembled WGS sequence"/>
</dbReference>
<dbReference type="Gene3D" id="3.40.50.1390">
    <property type="entry name" value="Resolvase, N-terminal catalytic domain"/>
    <property type="match status" value="1"/>
</dbReference>
<name>A0A4Q4J734_9SPHN</name>
<dbReference type="Pfam" id="PF00239">
    <property type="entry name" value="Resolvase"/>
    <property type="match status" value="1"/>
</dbReference>
<dbReference type="InterPro" id="IPR050639">
    <property type="entry name" value="SSR_resolvase"/>
</dbReference>
<comment type="caution">
    <text evidence="4">The sequence shown here is derived from an EMBL/GenBank/DDBJ whole genome shotgun (WGS) entry which is preliminary data.</text>
</comment>
<gene>
    <name evidence="4" type="ORF">EWH08_12420</name>
</gene>
<reference evidence="4 5" key="1">
    <citation type="submission" date="2019-02" db="EMBL/GenBank/DDBJ databases">
        <authorList>
            <person name="Feng G."/>
        </authorList>
    </citation>
    <scope>NUCLEOTIDE SEQUENCE [LARGE SCALE GENOMIC DNA]</scope>
    <source>
        <strain evidence="4 5">DSM 26779</strain>
    </source>
</reference>
<dbReference type="SMART" id="SM00857">
    <property type="entry name" value="Resolvase"/>
    <property type="match status" value="1"/>
</dbReference>
<keyword evidence="1" id="KW-0238">DNA-binding</keyword>
<dbReference type="EMBL" id="SEOM01000003">
    <property type="protein sequence ID" value="RYM02089.1"/>
    <property type="molecule type" value="Genomic_DNA"/>
</dbReference>
<accession>A0A4Q4J734</accession>
<dbReference type="PANTHER" id="PTHR30461">
    <property type="entry name" value="DNA-INVERTASE FROM LAMBDOID PROPHAGE"/>
    <property type="match status" value="1"/>
</dbReference>
<feature type="domain" description="Resolvase/invertase-type recombinase catalytic" evidence="3">
    <location>
        <begin position="3"/>
        <end position="138"/>
    </location>
</feature>
<evidence type="ECO:0000256" key="2">
    <source>
        <dbReference type="ARBA" id="ARBA00023172"/>
    </source>
</evidence>
<keyword evidence="2" id="KW-0233">DNA recombination</keyword>
<proteinExistence type="predicted"/>
<evidence type="ECO:0000313" key="4">
    <source>
        <dbReference type="EMBL" id="RYM02089.1"/>
    </source>
</evidence>
<evidence type="ECO:0000313" key="5">
    <source>
        <dbReference type="Proteomes" id="UP000292734"/>
    </source>
</evidence>
<dbReference type="PROSITE" id="PS51736">
    <property type="entry name" value="RECOMBINASES_3"/>
    <property type="match status" value="1"/>
</dbReference>
<dbReference type="GO" id="GO:0000150">
    <property type="term" value="F:DNA strand exchange activity"/>
    <property type="evidence" value="ECO:0007669"/>
    <property type="project" value="InterPro"/>
</dbReference>
<protein>
    <submittedName>
        <fullName evidence="4">Recombinase family protein</fullName>
    </submittedName>
</protein>
<evidence type="ECO:0000256" key="1">
    <source>
        <dbReference type="ARBA" id="ARBA00023125"/>
    </source>
</evidence>
<sequence>MSRYVAYFRVSTAAQGRSGLGLAAQRSKIEAFLNVDDEVIAEFVEVQSGKADNREELWKAIAHAKKHGAKILIAKLDRFSRKVSFIAGIMEQGIGLVVAEMPHATDFQLHIFAALAQEERRLISERTRNALAEAKKRGVALGKNAQALKERRRQQALDYARSIEPILEPMLTGGWSFTAIADKLNVAGIDAAKGGRFTAQTVKNIIVRLRMEEIAHAR</sequence>
<organism evidence="4 5">
    <name type="scientific">Sphingobium indicum</name>
    <dbReference type="NCBI Taxonomy" id="332055"/>
    <lineage>
        <taxon>Bacteria</taxon>
        <taxon>Pseudomonadati</taxon>
        <taxon>Pseudomonadota</taxon>
        <taxon>Alphaproteobacteria</taxon>
        <taxon>Sphingomonadales</taxon>
        <taxon>Sphingomonadaceae</taxon>
        <taxon>Sphingobium</taxon>
    </lineage>
</organism>
<dbReference type="CDD" id="cd03768">
    <property type="entry name" value="SR_ResInv"/>
    <property type="match status" value="1"/>
</dbReference>
<dbReference type="SUPFAM" id="SSF53041">
    <property type="entry name" value="Resolvase-like"/>
    <property type="match status" value="1"/>
</dbReference>
<dbReference type="RefSeq" id="WP_007686280.1">
    <property type="nucleotide sequence ID" value="NZ_JACBZE010000003.1"/>
</dbReference>
<dbReference type="GO" id="GO:0003677">
    <property type="term" value="F:DNA binding"/>
    <property type="evidence" value="ECO:0007669"/>
    <property type="project" value="UniProtKB-KW"/>
</dbReference>